<evidence type="ECO:0000256" key="8">
    <source>
        <dbReference type="ARBA" id="ARBA00023170"/>
    </source>
</evidence>
<evidence type="ECO:0000256" key="9">
    <source>
        <dbReference type="ARBA" id="ARBA00023224"/>
    </source>
</evidence>
<dbReference type="Gene3D" id="1.20.1070.10">
    <property type="entry name" value="Rhodopsin 7-helix transmembrane proteins"/>
    <property type="match status" value="1"/>
</dbReference>
<comment type="caution">
    <text evidence="12">The sequence shown here is derived from an EMBL/GenBank/DDBJ whole genome shotgun (WGS) entry which is preliminary data.</text>
</comment>
<evidence type="ECO:0000259" key="11">
    <source>
        <dbReference type="PROSITE" id="PS50262"/>
    </source>
</evidence>
<feature type="transmembrane region" description="Helical" evidence="10">
    <location>
        <begin position="232"/>
        <end position="255"/>
    </location>
</feature>
<dbReference type="InterPro" id="IPR050516">
    <property type="entry name" value="Olfactory_GPCR"/>
</dbReference>
<dbReference type="AlphaFoldDB" id="A0A8J6C463"/>
<evidence type="ECO:0000256" key="1">
    <source>
        <dbReference type="ARBA" id="ARBA00004651"/>
    </source>
</evidence>
<feature type="transmembrane region" description="Helical" evidence="10">
    <location>
        <begin position="267"/>
        <end position="286"/>
    </location>
</feature>
<evidence type="ECO:0000256" key="3">
    <source>
        <dbReference type="ARBA" id="ARBA00022692"/>
    </source>
</evidence>
<dbReference type="SUPFAM" id="SSF81321">
    <property type="entry name" value="Family A G protein-coupled receptor-like"/>
    <property type="match status" value="1"/>
</dbReference>
<keyword evidence="5 10" id="KW-1133">Transmembrane helix</keyword>
<keyword evidence="8" id="KW-0675">Receptor</keyword>
<keyword evidence="4" id="KW-0716">Sensory transduction</keyword>
<dbReference type="EMBL" id="WNTK01010725">
    <property type="protein sequence ID" value="KAG9462547.1"/>
    <property type="molecule type" value="Genomic_DNA"/>
</dbReference>
<protein>
    <recommendedName>
        <fullName evidence="11">G-protein coupled receptors family 1 profile domain-containing protein</fullName>
    </recommendedName>
</protein>
<keyword evidence="6" id="KW-0297">G-protein coupled receptor</keyword>
<dbReference type="InterPro" id="IPR000725">
    <property type="entry name" value="Olfact_rcpt"/>
</dbReference>
<evidence type="ECO:0000256" key="7">
    <source>
        <dbReference type="ARBA" id="ARBA00023136"/>
    </source>
</evidence>
<accession>A0A8J6C463</accession>
<feature type="transmembrane region" description="Helical" evidence="10">
    <location>
        <begin position="137"/>
        <end position="157"/>
    </location>
</feature>
<keyword evidence="7 10" id="KW-0472">Membrane</keyword>
<feature type="transmembrane region" description="Helical" evidence="10">
    <location>
        <begin position="197"/>
        <end position="220"/>
    </location>
</feature>
<dbReference type="InterPro" id="IPR000276">
    <property type="entry name" value="GPCR_Rhodpsn"/>
</dbReference>
<dbReference type="PRINTS" id="PR00245">
    <property type="entry name" value="OLFACTORYR"/>
</dbReference>
<feature type="transmembrane region" description="Helical" evidence="10">
    <location>
        <begin position="95"/>
        <end position="116"/>
    </location>
</feature>
<comment type="subcellular location">
    <subcellularLocation>
        <location evidence="1">Cell membrane</location>
        <topology evidence="1">Multi-pass membrane protein</topology>
    </subcellularLocation>
</comment>
<dbReference type="FunFam" id="1.20.1070.10:FF:000008">
    <property type="entry name" value="Olfactory receptor"/>
    <property type="match status" value="1"/>
</dbReference>
<keyword evidence="4" id="KW-0552">Olfaction</keyword>
<evidence type="ECO:0000256" key="10">
    <source>
        <dbReference type="SAM" id="Phobius"/>
    </source>
</evidence>
<proteinExistence type="predicted"/>
<evidence type="ECO:0000256" key="5">
    <source>
        <dbReference type="ARBA" id="ARBA00022989"/>
    </source>
</evidence>
<dbReference type="CDD" id="cd13954">
    <property type="entry name" value="7tmA_OR"/>
    <property type="match status" value="1"/>
</dbReference>
<dbReference type="PANTHER" id="PTHR26452">
    <property type="entry name" value="OLFACTORY RECEPTOR"/>
    <property type="match status" value="1"/>
</dbReference>
<evidence type="ECO:0000256" key="4">
    <source>
        <dbReference type="ARBA" id="ARBA00022725"/>
    </source>
</evidence>
<dbReference type="GO" id="GO:0004930">
    <property type="term" value="F:G protein-coupled receptor activity"/>
    <property type="evidence" value="ECO:0007669"/>
    <property type="project" value="UniProtKB-KW"/>
</dbReference>
<dbReference type="Proteomes" id="UP000770717">
    <property type="component" value="Unassembled WGS sequence"/>
</dbReference>
<sequence>MENLTYDFFILTFSTHEENKPFLSFFFVLIYLTGVLANSATLIVVYRDGHLHTPMYLFLCNLSIVDLCYITTTAPKLVHMFLTGNYTLSFTYCFIQMYFFLHVATTEDLLLFIMAYDRYVAICKPLRYHSMLSKKNCILLMVVAWVTGCLNSSIATLTSSNIPLYSNIVPQFFCEFKAFAKISCPNAGFQIFAYMEAVIFGFGPFLCSIMSYVKVIIVILHIKSSDGRRKAFSTCSSHLIVLSMFYGTWMSVYIMPPLRDPRVFEQTLSILYATITPMLNPLIYTVRNKDVRRALLKMVGFKAKGEQSQILGVHN</sequence>
<dbReference type="OrthoDB" id="5950740at2759"/>
<organism evidence="12 13">
    <name type="scientific">Eleutherodactylus coqui</name>
    <name type="common">Puerto Rican coqui</name>
    <dbReference type="NCBI Taxonomy" id="57060"/>
    <lineage>
        <taxon>Eukaryota</taxon>
        <taxon>Metazoa</taxon>
        <taxon>Chordata</taxon>
        <taxon>Craniata</taxon>
        <taxon>Vertebrata</taxon>
        <taxon>Euteleostomi</taxon>
        <taxon>Amphibia</taxon>
        <taxon>Batrachia</taxon>
        <taxon>Anura</taxon>
        <taxon>Neobatrachia</taxon>
        <taxon>Hyloidea</taxon>
        <taxon>Eleutherodactylidae</taxon>
        <taxon>Eleutherodactylinae</taxon>
        <taxon>Eleutherodactylus</taxon>
        <taxon>Eleutherodactylus</taxon>
    </lineage>
</organism>
<evidence type="ECO:0000256" key="2">
    <source>
        <dbReference type="ARBA" id="ARBA00022475"/>
    </source>
</evidence>
<gene>
    <name evidence="12" type="ORF">GDO78_013892</name>
</gene>
<keyword evidence="2" id="KW-1003">Cell membrane</keyword>
<dbReference type="PRINTS" id="PR00237">
    <property type="entry name" value="GPCRRHODOPSN"/>
</dbReference>
<dbReference type="PROSITE" id="PS50262">
    <property type="entry name" value="G_PROTEIN_RECEP_F1_2"/>
    <property type="match status" value="1"/>
</dbReference>
<keyword evidence="3 10" id="KW-0812">Transmembrane</keyword>
<keyword evidence="9" id="KW-0807">Transducer</keyword>
<dbReference type="GO" id="GO:0005886">
    <property type="term" value="C:plasma membrane"/>
    <property type="evidence" value="ECO:0007669"/>
    <property type="project" value="UniProtKB-SubCell"/>
</dbReference>
<name>A0A8J6C463_ELECQ</name>
<reference evidence="12" key="1">
    <citation type="thesis" date="2020" institute="ProQuest LLC" country="789 East Eisenhower Parkway, Ann Arbor, MI, USA">
        <title>Comparative Genomics and Chromosome Evolution.</title>
        <authorList>
            <person name="Mudd A.B."/>
        </authorList>
    </citation>
    <scope>NUCLEOTIDE SEQUENCE</scope>
    <source>
        <strain evidence="12">HN-11 Male</strain>
        <tissue evidence="12">Kidney and liver</tissue>
    </source>
</reference>
<feature type="transmembrane region" description="Helical" evidence="10">
    <location>
        <begin position="56"/>
        <end position="75"/>
    </location>
</feature>
<dbReference type="Pfam" id="PF13853">
    <property type="entry name" value="7tm_4"/>
    <property type="match status" value="1"/>
</dbReference>
<keyword evidence="13" id="KW-1185">Reference proteome</keyword>
<evidence type="ECO:0000256" key="6">
    <source>
        <dbReference type="ARBA" id="ARBA00023040"/>
    </source>
</evidence>
<feature type="transmembrane region" description="Helical" evidence="10">
    <location>
        <begin position="22"/>
        <end position="44"/>
    </location>
</feature>
<feature type="domain" description="G-protein coupled receptors family 1 profile" evidence="11">
    <location>
        <begin position="37"/>
        <end position="284"/>
    </location>
</feature>
<evidence type="ECO:0000313" key="13">
    <source>
        <dbReference type="Proteomes" id="UP000770717"/>
    </source>
</evidence>
<dbReference type="InterPro" id="IPR017452">
    <property type="entry name" value="GPCR_Rhodpsn_7TM"/>
</dbReference>
<dbReference type="GO" id="GO:0004984">
    <property type="term" value="F:olfactory receptor activity"/>
    <property type="evidence" value="ECO:0007669"/>
    <property type="project" value="InterPro"/>
</dbReference>
<evidence type="ECO:0000313" key="12">
    <source>
        <dbReference type="EMBL" id="KAG9462547.1"/>
    </source>
</evidence>